<feature type="compositionally biased region" description="Polar residues" evidence="2">
    <location>
        <begin position="945"/>
        <end position="955"/>
    </location>
</feature>
<feature type="compositionally biased region" description="Low complexity" evidence="2">
    <location>
        <begin position="363"/>
        <end position="374"/>
    </location>
</feature>
<feature type="coiled-coil region" evidence="1">
    <location>
        <begin position="1505"/>
        <end position="1561"/>
    </location>
</feature>
<feature type="compositionally biased region" description="Polar residues" evidence="2">
    <location>
        <begin position="581"/>
        <end position="597"/>
    </location>
</feature>
<feature type="compositionally biased region" description="Polar residues" evidence="2">
    <location>
        <begin position="1215"/>
        <end position="1225"/>
    </location>
</feature>
<sequence length="1886" mass="206141">MSNYVYNVPPPYQQAGTAAQGPQSGQYNYQQPQSSSVLGGPPGGITSGTSGVPTNTAGNQYQYQAPPPVPPPPTSFNSPSPPQGQWGNPPSSQRQSWKPPPPPPSAPPAPAATYNPGTYGPMPGGQQAPNSPTRFNQNSQNNQGQGYGYGSVPPQSTTAPPQQQYQYQPPSSQQWSQQQGPSLGQNASDQQQRPPPPLPPRPASAISNNRPGSVIYAPQGRLHSSPVQTNIQLPQQTQTPQQHQPPFTAPGSLSQNAQPQQQQTEYHGQYQNQNQAPVPPPPKPQGYQQGGAQNQQAQVPYSNQLQTQDYNSQLQGQTNQQYNQPQSQTQFQQQPSQYGQYDASAPPLPSKISDGSYFPPVAQQTQQVQNNSQQYPANAGNPATDAWITSPGETQPVYVPPSLSGQGVSAYQPNNANPQPGVYIPPPPENVPAWSQQQHAPLAAPPGSKRFKYTPPVLHPDYQPGGSKYNPQQAIQPAQPYQSDPVPQQQQPQEWNPQPIVTQYPGQPGVEGWNQQVGGWQSASHGSVHPPPEPQAPWGQQQEPPQEQNYQSQQVQLHQQPSQGQFHQQQQNWGEHQVQHPLQNQDHYHHTQQSPEQLQPAHVVPSDNHSQNQQPQHQPHVSLSQAYENEHRHDVQHPIVTASPVQTTVPPPNQDPNVGRNSGEEKDTSKPLTSSNVLSASALGLGGPGDWEHFGMSAEDESVDDTALTTKKEDLVSPPQNTMVELPSTSSPNLSSKEQSKIIRQDFHKPETWPTPPAPAPLTLNRPVSALTSTVQDGGRYAPTPPPNDRPTYPHPERAVSIVSVEDNDQGDGIDGAIQAWSRQQSQLASQQQYEAEAQHASRPPEGSQSFTVGDGGWPNSTQQIESTGEQRSQTPTQAQFSQQQRPQEGTKSNILASTGQSFAVDDGTSDQHQQHGPGGRASTSTPISQPLQPLSETQPEKKASTSIPTASQSFVMDGGGWPGPAQDHEPVASTQTFEKPHALVQTKPVPAVSQSFVVDDGGWSVQAQQSNSSTKAPSPKQPPVQGTIQPASASHTSFIMDAGPPLSQPLQHSDSAPSNTTQPQLDSKRHVEPEPLSLYPNLDPWYKASLERYAAMVNAESLAATDEERTRLFTDFMIEESRLRGVRYGVGIGPRDDGKRNGSGSKPSIEQATAISPQRGRQMPKSVSTDIQTTVDDIEYSPGGRPRLRSQSATGARGAKDTVVSNLRGESARRSTQPKATTPPQKFAAASPPKQIEPPLSPGSNAPIPIESNQPGPSRTVVHAPSSPPAKPGNKPSPITPGSPKSVGPAPEKPVYIPFRPQGAEGLKISESPYKPYMPPPSVAENKNYKPTPATADGTPSQPTYLPFMPIDTGSGANNAHGPTLQRQTSLDSAPQKSKARTTNEQIGKLPQEDSNGKAAAYSKAAAPPPRRRDTTDVVHVRDKVGVFKREHAEALVSPPTERESSIPKQARDLVAGLERILPSNRGLKADGSIYIVPIEKCMDALPDDLNFISDAIAAWEVKAKKVRETHDRERRIRQEEQEEHTDQLFSEKQIGYGDISALEEDFKLSEREKKSKEDKEEYETFANEVFVRSYDHFQEEIKQLMDKYVDCIDLMKDAIAGKEALEAHNDKPNLSQIMAIYVALHKKIELRHEAVCQVIAERDKRFKKTVIQPLYSAGNIPEVKKMEKHFDEADKKSALEASKKKDQRAKRLMRSVEENTMNTLREDLNYMDKITQEVHKILQMLPPSTSGDYSGVAQALSNELVFSQTILKTLAGKSEALMQSFHAAGLEISKAEYDVSYASARLNNEPPDALNRLREDMLKENERLSKELDHRISVVRGDFQKADEEILTLLPRLENLRAPSSTNEQRSPEAGDPEYDMRMKKALEAAKKRNAGRSGNPDLS</sequence>
<dbReference type="Proteomes" id="UP000698800">
    <property type="component" value="Unassembled WGS sequence"/>
</dbReference>
<feature type="region of interest" description="Disordered" evidence="2">
    <location>
        <begin position="1"/>
        <end position="684"/>
    </location>
</feature>
<feature type="region of interest" description="Disordered" evidence="2">
    <location>
        <begin position="711"/>
        <end position="976"/>
    </location>
</feature>
<keyword evidence="1" id="KW-0175">Coiled coil</keyword>
<feature type="compositionally biased region" description="Polar residues" evidence="2">
    <location>
        <begin position="859"/>
        <end position="872"/>
    </location>
</feature>
<feature type="compositionally biased region" description="Basic and acidic residues" evidence="2">
    <location>
        <begin position="738"/>
        <end position="751"/>
    </location>
</feature>
<dbReference type="OrthoDB" id="1883964at2759"/>
<feature type="compositionally biased region" description="Polar residues" evidence="2">
    <location>
        <begin position="14"/>
        <end position="37"/>
    </location>
</feature>
<feature type="compositionally biased region" description="Pro residues" evidence="2">
    <location>
        <begin position="193"/>
        <end position="202"/>
    </location>
</feature>
<feature type="compositionally biased region" description="Polar residues" evidence="2">
    <location>
        <begin position="1025"/>
        <end position="1038"/>
    </location>
</feature>
<feature type="region of interest" description="Disordered" evidence="2">
    <location>
        <begin position="1007"/>
        <end position="1081"/>
    </location>
</feature>
<feature type="compositionally biased region" description="Polar residues" evidence="2">
    <location>
        <begin position="890"/>
        <end position="902"/>
    </location>
</feature>
<feature type="compositionally biased region" description="Low complexity" evidence="2">
    <location>
        <begin position="471"/>
        <end position="499"/>
    </location>
</feature>
<feature type="compositionally biased region" description="Low complexity" evidence="2">
    <location>
        <begin position="605"/>
        <end position="620"/>
    </location>
</feature>
<feature type="compositionally biased region" description="Polar residues" evidence="2">
    <location>
        <begin position="1143"/>
        <end position="1157"/>
    </location>
</feature>
<evidence type="ECO:0000313" key="3">
    <source>
        <dbReference type="EMBL" id="KAH0536705.1"/>
    </source>
</evidence>
<name>A0A9P8HW16_9PEZI</name>
<feature type="compositionally biased region" description="Basic and acidic residues" evidence="2">
    <location>
        <begin position="1861"/>
        <end position="1873"/>
    </location>
</feature>
<feature type="compositionally biased region" description="Pro residues" evidence="2">
    <location>
        <begin position="65"/>
        <end position="82"/>
    </location>
</feature>
<feature type="compositionally biased region" description="Low complexity" evidence="2">
    <location>
        <begin position="136"/>
        <end position="185"/>
    </location>
</feature>
<feature type="compositionally biased region" description="Polar residues" evidence="2">
    <location>
        <begin position="52"/>
        <end position="63"/>
    </location>
</feature>
<feature type="compositionally biased region" description="Polar residues" evidence="2">
    <location>
        <begin position="1166"/>
        <end position="1176"/>
    </location>
</feature>
<feature type="region of interest" description="Disordered" evidence="2">
    <location>
        <begin position="1130"/>
        <end position="1419"/>
    </location>
</feature>
<dbReference type="EMBL" id="JAGHQL010000185">
    <property type="protein sequence ID" value="KAH0536705.1"/>
    <property type="molecule type" value="Genomic_DNA"/>
</dbReference>
<feature type="compositionally biased region" description="Low complexity" evidence="2">
    <location>
        <begin position="313"/>
        <end position="340"/>
    </location>
</feature>
<proteinExistence type="predicted"/>
<comment type="caution">
    <text evidence="3">The sequence shown here is derived from an EMBL/GenBank/DDBJ whole genome shotgun (WGS) entry which is preliminary data.</text>
</comment>
<feature type="region of interest" description="Disordered" evidence="2">
    <location>
        <begin position="1843"/>
        <end position="1886"/>
    </location>
</feature>
<feature type="compositionally biased region" description="Low complexity" evidence="2">
    <location>
        <begin position="285"/>
        <end position="298"/>
    </location>
</feature>
<feature type="compositionally biased region" description="Polar residues" evidence="2">
    <location>
        <begin position="1007"/>
        <end position="1017"/>
    </location>
</feature>
<feature type="compositionally biased region" description="Polar residues" evidence="2">
    <location>
        <begin position="299"/>
        <end position="312"/>
    </location>
</feature>
<gene>
    <name evidence="3" type="ORF">FGG08_006446</name>
</gene>
<feature type="compositionally biased region" description="Low complexity" evidence="2">
    <location>
        <begin position="536"/>
        <end position="580"/>
    </location>
</feature>
<feature type="compositionally biased region" description="Polar residues" evidence="2">
    <location>
        <begin position="1366"/>
        <end position="1387"/>
    </location>
</feature>
<feature type="compositionally biased region" description="Pro residues" evidence="2">
    <location>
        <begin position="98"/>
        <end position="110"/>
    </location>
</feature>
<reference evidence="3" key="1">
    <citation type="submission" date="2021-03" db="EMBL/GenBank/DDBJ databases">
        <title>Comparative genomics and phylogenomic investigation of the class Geoglossomycetes provide insights into ecological specialization and systematics.</title>
        <authorList>
            <person name="Melie T."/>
            <person name="Pirro S."/>
            <person name="Miller A.N."/>
            <person name="Quandt A."/>
        </authorList>
    </citation>
    <scope>NUCLEOTIDE SEQUENCE</scope>
    <source>
        <strain evidence="3">GBOQ0MN5Z8</strain>
    </source>
</reference>
<protein>
    <submittedName>
        <fullName evidence="3">Uncharacterized protein</fullName>
    </submittedName>
</protein>
<feature type="compositionally biased region" description="Low complexity" evidence="2">
    <location>
        <begin position="819"/>
        <end position="842"/>
    </location>
</feature>
<keyword evidence="4" id="KW-1185">Reference proteome</keyword>
<feature type="compositionally biased region" description="Polar residues" evidence="2">
    <location>
        <begin position="922"/>
        <end position="938"/>
    </location>
</feature>
<feature type="compositionally biased region" description="Polar residues" evidence="2">
    <location>
        <begin position="718"/>
        <end position="737"/>
    </location>
</feature>
<accession>A0A9P8HW16</accession>
<feature type="compositionally biased region" description="Polar residues" evidence="2">
    <location>
        <begin position="403"/>
        <end position="418"/>
    </location>
</feature>
<feature type="compositionally biased region" description="Polar residues" evidence="2">
    <location>
        <begin position="513"/>
        <end position="525"/>
    </location>
</feature>
<feature type="compositionally biased region" description="Low complexity" evidence="2">
    <location>
        <begin position="873"/>
        <end position="888"/>
    </location>
</feature>
<evidence type="ECO:0000256" key="1">
    <source>
        <dbReference type="SAM" id="Coils"/>
    </source>
</evidence>
<evidence type="ECO:0000256" key="2">
    <source>
        <dbReference type="SAM" id="MobiDB-lite"/>
    </source>
</evidence>
<feature type="compositionally biased region" description="Low complexity" evidence="2">
    <location>
        <begin position="255"/>
        <end position="276"/>
    </location>
</feature>
<organism evidence="3 4">
    <name type="scientific">Glutinoglossum americanum</name>
    <dbReference type="NCBI Taxonomy" id="1670608"/>
    <lineage>
        <taxon>Eukaryota</taxon>
        <taxon>Fungi</taxon>
        <taxon>Dikarya</taxon>
        <taxon>Ascomycota</taxon>
        <taxon>Pezizomycotina</taxon>
        <taxon>Geoglossomycetes</taxon>
        <taxon>Geoglossales</taxon>
        <taxon>Geoglossaceae</taxon>
        <taxon>Glutinoglossum</taxon>
    </lineage>
</organism>
<evidence type="ECO:0000313" key="4">
    <source>
        <dbReference type="Proteomes" id="UP000698800"/>
    </source>
</evidence>
<feature type="compositionally biased region" description="Polar residues" evidence="2">
    <location>
        <begin position="1049"/>
        <end position="1066"/>
    </location>
</feature>
<feature type="compositionally biased region" description="Low complexity" evidence="2">
    <location>
        <begin position="228"/>
        <end position="246"/>
    </location>
</feature>